<reference evidence="6" key="1">
    <citation type="submission" date="2020-08" db="EMBL/GenBank/DDBJ databases">
        <title>Genome Sequencing and Pan-Genome Analysis of Migratory bird Vibrio Strains, Inner Mongolia.</title>
        <authorList>
            <person name="Zheng L."/>
        </authorList>
    </citation>
    <scope>NUCLEOTIDE SEQUENCE</scope>
    <source>
        <strain evidence="6">M13F</strain>
    </source>
</reference>
<dbReference type="PANTHER" id="PTHR46233">
    <property type="entry name" value="HYDROXYACYLGLUTATHIONE HYDROLASE GLOC"/>
    <property type="match status" value="1"/>
</dbReference>
<sequence length="218" mass="23760">MSLKYQIVPVTPFAQNCSIVWCDETMQGIVVDPGGDVKQLKMLIDQLGVQVVKLVLTHGHLDHVGGTQPLAALLGNVDIIGPHKADNFWLQGLEGQSQMFGFPLTEAFEPHQWLDEGDTVTFGNQTLAVLHTPGHTPGHVVLFSEEASLAFVGDVLFNGSIGRTDFPQGDFNTLIDSIKNKLWPLGNQVTFIPGHGPTSTFGRERASNPFVADEMPLY</sequence>
<dbReference type="Proteomes" id="UP000615796">
    <property type="component" value="Unassembled WGS sequence"/>
</dbReference>
<dbReference type="OrthoDB" id="9802991at2"/>
<organism evidence="6 7">
    <name type="scientific">Vibrio metschnikovii</name>
    <dbReference type="NCBI Taxonomy" id="28172"/>
    <lineage>
        <taxon>Bacteria</taxon>
        <taxon>Pseudomonadati</taxon>
        <taxon>Pseudomonadota</taxon>
        <taxon>Gammaproteobacteria</taxon>
        <taxon>Vibrionales</taxon>
        <taxon>Vibrionaceae</taxon>
        <taxon>Vibrio</taxon>
    </lineage>
</organism>
<protein>
    <submittedName>
        <fullName evidence="6">MBL fold metallo-hydrolase</fullName>
    </submittedName>
</protein>
<evidence type="ECO:0000259" key="5">
    <source>
        <dbReference type="SMART" id="SM00849"/>
    </source>
</evidence>
<dbReference type="Pfam" id="PF00753">
    <property type="entry name" value="Lactamase_B"/>
    <property type="match status" value="1"/>
</dbReference>
<gene>
    <name evidence="6" type="ORF">H8Q88_04130</name>
</gene>
<dbReference type="EMBL" id="JACRUP010000001">
    <property type="protein sequence ID" value="MBC5850146.1"/>
    <property type="molecule type" value="Genomic_DNA"/>
</dbReference>
<dbReference type="InterPro" id="IPR001279">
    <property type="entry name" value="Metallo-B-lactamas"/>
</dbReference>
<evidence type="ECO:0000256" key="3">
    <source>
        <dbReference type="ARBA" id="ARBA00022801"/>
    </source>
</evidence>
<dbReference type="GeneID" id="79887682"/>
<dbReference type="PANTHER" id="PTHR46233:SF3">
    <property type="entry name" value="HYDROXYACYLGLUTATHIONE HYDROLASE GLOC"/>
    <property type="match status" value="1"/>
</dbReference>
<feature type="domain" description="Metallo-beta-lactamase" evidence="5">
    <location>
        <begin position="14"/>
        <end position="195"/>
    </location>
</feature>
<name>A0A9X0UHQ9_VIBME</name>
<dbReference type="InterPro" id="IPR036866">
    <property type="entry name" value="RibonucZ/Hydroxyglut_hydro"/>
</dbReference>
<evidence type="ECO:0000256" key="1">
    <source>
        <dbReference type="ARBA" id="ARBA00001947"/>
    </source>
</evidence>
<dbReference type="SUPFAM" id="SSF56281">
    <property type="entry name" value="Metallo-hydrolase/oxidoreductase"/>
    <property type="match status" value="1"/>
</dbReference>
<comment type="cofactor">
    <cofactor evidence="1">
        <name>Zn(2+)</name>
        <dbReference type="ChEBI" id="CHEBI:29105"/>
    </cofactor>
</comment>
<dbReference type="SMART" id="SM00849">
    <property type="entry name" value="Lactamase_B"/>
    <property type="match status" value="1"/>
</dbReference>
<keyword evidence="3" id="KW-0378">Hydrolase</keyword>
<keyword evidence="7" id="KW-1185">Reference proteome</keyword>
<comment type="caution">
    <text evidence="6">The sequence shown here is derived from an EMBL/GenBank/DDBJ whole genome shotgun (WGS) entry which is preliminary data.</text>
</comment>
<dbReference type="AlphaFoldDB" id="A0A9X0UHQ9"/>
<dbReference type="GO" id="GO:0046872">
    <property type="term" value="F:metal ion binding"/>
    <property type="evidence" value="ECO:0007669"/>
    <property type="project" value="UniProtKB-KW"/>
</dbReference>
<proteinExistence type="predicted"/>
<keyword evidence="2" id="KW-0479">Metal-binding</keyword>
<evidence type="ECO:0000256" key="4">
    <source>
        <dbReference type="ARBA" id="ARBA00022833"/>
    </source>
</evidence>
<keyword evidence="4" id="KW-0862">Zinc</keyword>
<dbReference type="InterPro" id="IPR051453">
    <property type="entry name" value="MBL_Glyoxalase_II"/>
</dbReference>
<evidence type="ECO:0000313" key="7">
    <source>
        <dbReference type="Proteomes" id="UP000615796"/>
    </source>
</evidence>
<evidence type="ECO:0000313" key="6">
    <source>
        <dbReference type="EMBL" id="MBC5850146.1"/>
    </source>
</evidence>
<accession>A0A9X0UHQ9</accession>
<dbReference type="RefSeq" id="WP_004395354.1">
    <property type="nucleotide sequence ID" value="NZ_CAWQCL010000001.1"/>
</dbReference>
<dbReference type="GO" id="GO:0016787">
    <property type="term" value="F:hydrolase activity"/>
    <property type="evidence" value="ECO:0007669"/>
    <property type="project" value="UniProtKB-KW"/>
</dbReference>
<dbReference type="CDD" id="cd07737">
    <property type="entry name" value="YcbL-like_MBL-fold"/>
    <property type="match status" value="1"/>
</dbReference>
<evidence type="ECO:0000256" key="2">
    <source>
        <dbReference type="ARBA" id="ARBA00022723"/>
    </source>
</evidence>
<dbReference type="Gene3D" id="3.60.15.10">
    <property type="entry name" value="Ribonuclease Z/Hydroxyacylglutathione hydrolase-like"/>
    <property type="match status" value="1"/>
</dbReference>